<dbReference type="SUPFAM" id="SSF54403">
    <property type="entry name" value="Cystatin/monellin"/>
    <property type="match status" value="1"/>
</dbReference>
<protein>
    <recommendedName>
        <fullName evidence="4">Cystatin/monellin superfamily protein</fullName>
    </recommendedName>
</protein>
<dbReference type="Proteomes" id="UP000078284">
    <property type="component" value="Chromosome 1"/>
</dbReference>
<dbReference type="InterPro" id="IPR046350">
    <property type="entry name" value="Cystatin_sf"/>
</dbReference>
<feature type="transmembrane region" description="Helical" evidence="1">
    <location>
        <begin position="120"/>
        <end position="137"/>
    </location>
</feature>
<keyword evidence="1" id="KW-1133">Transmembrane helix</keyword>
<dbReference type="InterPro" id="IPR006462">
    <property type="entry name" value="MS5"/>
</dbReference>
<organism evidence="2 3">
    <name type="scientific">Arabidopsis thaliana</name>
    <name type="common">Mouse-ear cress</name>
    <dbReference type="NCBI Taxonomy" id="3702"/>
    <lineage>
        <taxon>Eukaryota</taxon>
        <taxon>Viridiplantae</taxon>
        <taxon>Streptophyta</taxon>
        <taxon>Embryophyta</taxon>
        <taxon>Tracheophyta</taxon>
        <taxon>Spermatophyta</taxon>
        <taxon>Magnoliopsida</taxon>
        <taxon>eudicotyledons</taxon>
        <taxon>Gunneridae</taxon>
        <taxon>Pentapetalae</taxon>
        <taxon>rosids</taxon>
        <taxon>malvids</taxon>
        <taxon>Brassicales</taxon>
        <taxon>Brassicaceae</taxon>
        <taxon>Camelineae</taxon>
        <taxon>Arabidopsis</taxon>
    </lineage>
</organism>
<evidence type="ECO:0008006" key="4">
    <source>
        <dbReference type="Google" id="ProtNLM"/>
    </source>
</evidence>
<comment type="caution">
    <text evidence="2">The sequence shown here is derived from an EMBL/GenBank/DDBJ whole genome shotgun (WGS) entry which is preliminary data.</text>
</comment>
<dbReference type="PANTHER" id="PTHR31260:SF78">
    <property type="entry name" value="CYSTATIN_MONELLIN SUPERFAMILY PROTEIN"/>
    <property type="match status" value="1"/>
</dbReference>
<accession>A0A178W5R7</accession>
<evidence type="ECO:0000313" key="2">
    <source>
        <dbReference type="EMBL" id="OAP13051.1"/>
    </source>
</evidence>
<dbReference type="PANTHER" id="PTHR31260">
    <property type="entry name" value="CYSTATIN/MONELLIN SUPERFAMILY PROTEIN"/>
    <property type="match status" value="1"/>
</dbReference>
<keyword evidence="1" id="KW-0472">Membrane</keyword>
<dbReference type="AlphaFoldDB" id="A0A178W5R7"/>
<dbReference type="EMBL" id="LUHQ01000001">
    <property type="protein sequence ID" value="OAP13051.1"/>
    <property type="molecule type" value="Genomic_DNA"/>
</dbReference>
<gene>
    <name evidence="2" type="ordered locus">AXX17_At1g56610</name>
</gene>
<evidence type="ECO:0000256" key="1">
    <source>
        <dbReference type="SAM" id="Phobius"/>
    </source>
</evidence>
<feature type="transmembrane region" description="Helical" evidence="1">
    <location>
        <begin position="149"/>
        <end position="167"/>
    </location>
</feature>
<dbReference type="InterPro" id="IPR006525">
    <property type="entry name" value="Cystatin-related_pln"/>
</dbReference>
<dbReference type="NCBIfam" id="TIGR01638">
    <property type="entry name" value="Atha_cystat_rel"/>
    <property type="match status" value="1"/>
</dbReference>
<sequence>MCDIDGSWVAWLEPAFLLWKPGGRGYVRPSCMTRTEEDKPELTPEEELALMTKQVNASDGFDIDFSSFLCVFNYHPAILHSDQFADDEFDTTEDLLKSLAQEALHDHNGRHGTEYEFVKVVKANFHFACAMMFLITFQVKDPYDDMVKLFQTRIHIVFVLIVEYFGIKKVVKRDIDQVVPKDVVKKQKLEDEPLCATRS</sequence>
<name>A0A178W5R7_ARATH</name>
<dbReference type="Gene3D" id="3.10.450.10">
    <property type="match status" value="1"/>
</dbReference>
<evidence type="ECO:0000313" key="3">
    <source>
        <dbReference type="Proteomes" id="UP000078284"/>
    </source>
</evidence>
<proteinExistence type="predicted"/>
<dbReference type="ExpressionAtlas" id="A0A178W5R7">
    <property type="expression patterns" value="baseline and differential"/>
</dbReference>
<reference evidence="3" key="1">
    <citation type="journal article" date="2016" name="Proc. Natl. Acad. Sci. U.S.A.">
        <title>Chromosome-level assembly of Arabidopsis thaliana Ler reveals the extent of translocation and inversion polymorphisms.</title>
        <authorList>
            <person name="Zapata L."/>
            <person name="Ding J."/>
            <person name="Willing E.M."/>
            <person name="Hartwig B."/>
            <person name="Bezdan D."/>
            <person name="Jiao W.B."/>
            <person name="Patel V."/>
            <person name="Velikkakam James G."/>
            <person name="Koornneef M."/>
            <person name="Ossowski S."/>
            <person name="Schneeberger K."/>
        </authorList>
    </citation>
    <scope>NUCLEOTIDE SEQUENCE [LARGE SCALE GENOMIC DNA]</scope>
    <source>
        <strain evidence="3">cv. Landsberg erecta</strain>
    </source>
</reference>
<keyword evidence="1" id="KW-0812">Transmembrane</keyword>